<evidence type="ECO:0000259" key="6">
    <source>
        <dbReference type="Pfam" id="PF06321"/>
    </source>
</evidence>
<dbReference type="InterPro" id="IPR029140">
    <property type="entry name" value="Mfa1_C"/>
</dbReference>
<evidence type="ECO:0000256" key="4">
    <source>
        <dbReference type="ARBA" id="ARBA00023263"/>
    </source>
</evidence>
<evidence type="ECO:0000256" key="5">
    <source>
        <dbReference type="SAM" id="SignalP"/>
    </source>
</evidence>
<dbReference type="AlphaFoldDB" id="G5HA88"/>
<dbReference type="Gene3D" id="2.60.40.2580">
    <property type="match status" value="1"/>
</dbReference>
<dbReference type="Pfam" id="PF15495">
    <property type="entry name" value="Fimbrillin_C"/>
    <property type="match status" value="1"/>
</dbReference>
<evidence type="ECO:0000256" key="2">
    <source>
        <dbReference type="ARBA" id="ARBA00006011"/>
    </source>
</evidence>
<feature type="domain" description="Minor fimbrium subunit Mfa1 C-terminal" evidence="7">
    <location>
        <begin position="349"/>
        <end position="427"/>
    </location>
</feature>
<protein>
    <recommendedName>
        <fullName evidence="10">Fimbrial subunit protein C-terminal domain-containing protein</fullName>
    </recommendedName>
</protein>
<dbReference type="Pfam" id="PF06321">
    <property type="entry name" value="P_gingi_FimA"/>
    <property type="match status" value="1"/>
</dbReference>
<gene>
    <name evidence="8" type="ORF">HMPREF9450_01553</name>
</gene>
<dbReference type="Proteomes" id="UP000006008">
    <property type="component" value="Unassembled WGS sequence"/>
</dbReference>
<comment type="caution">
    <text evidence="8">The sequence shown here is derived from an EMBL/GenBank/DDBJ whole genome shotgun (WGS) entry which is preliminary data.</text>
</comment>
<dbReference type="RefSeq" id="WP_009134359.1">
    <property type="nucleotide sequence ID" value="NZ_CP102250.1"/>
</dbReference>
<evidence type="ECO:0000313" key="9">
    <source>
        <dbReference type="Proteomes" id="UP000006008"/>
    </source>
</evidence>
<dbReference type="InterPro" id="IPR029141">
    <property type="entry name" value="FimA_N"/>
</dbReference>
<comment type="similarity">
    <text evidence="2">Belongs to the bacteroidetes fimbrillin superfamily. FimA/Mfa1 family.</text>
</comment>
<dbReference type="PROSITE" id="PS51257">
    <property type="entry name" value="PROKAR_LIPOPROTEIN"/>
    <property type="match status" value="1"/>
</dbReference>
<dbReference type="GeneID" id="92815414"/>
<proteinExistence type="inferred from homology"/>
<keyword evidence="4" id="KW-0281">Fimbrium</keyword>
<evidence type="ECO:0000259" key="7">
    <source>
        <dbReference type="Pfam" id="PF15495"/>
    </source>
</evidence>
<evidence type="ECO:0008006" key="10">
    <source>
        <dbReference type="Google" id="ProtNLM"/>
    </source>
</evidence>
<dbReference type="HOGENOM" id="CLU_635591_0_0_10"/>
<feature type="chain" id="PRO_5003477878" description="Fimbrial subunit protein C-terminal domain-containing protein" evidence="5">
    <location>
        <begin position="19"/>
        <end position="431"/>
    </location>
</feature>
<feature type="domain" description="Major fimbrial subunit protein N-terminal" evidence="6">
    <location>
        <begin position="45"/>
        <end position="164"/>
    </location>
</feature>
<organism evidence="8 9">
    <name type="scientific">Alistipes indistinctus YIT 12060</name>
    <dbReference type="NCBI Taxonomy" id="742725"/>
    <lineage>
        <taxon>Bacteria</taxon>
        <taxon>Pseudomonadati</taxon>
        <taxon>Bacteroidota</taxon>
        <taxon>Bacteroidia</taxon>
        <taxon>Bacteroidales</taxon>
        <taxon>Rikenellaceae</taxon>
        <taxon>Alistipes</taxon>
    </lineage>
</organism>
<dbReference type="NCBIfam" id="NF038041">
    <property type="entry name" value="fim_Mfa1_fam"/>
    <property type="match status" value="1"/>
</dbReference>
<keyword evidence="3 5" id="KW-0732">Signal</keyword>
<dbReference type="OrthoDB" id="1100332at2"/>
<dbReference type="eggNOG" id="ENOG502Z9ID">
    <property type="taxonomic scope" value="Bacteria"/>
</dbReference>
<dbReference type="PATRIC" id="fig|742725.3.peg.1646"/>
<evidence type="ECO:0000256" key="3">
    <source>
        <dbReference type="ARBA" id="ARBA00022729"/>
    </source>
</evidence>
<feature type="signal peptide" evidence="5">
    <location>
        <begin position="1"/>
        <end position="18"/>
    </location>
</feature>
<comment type="subcellular location">
    <subcellularLocation>
        <location evidence="1">Fimbrium</location>
    </subcellularLocation>
</comment>
<dbReference type="GO" id="GO:0009418">
    <property type="term" value="C:pilus shaft"/>
    <property type="evidence" value="ECO:0007669"/>
    <property type="project" value="InterPro"/>
</dbReference>
<dbReference type="Gene3D" id="2.60.40.3690">
    <property type="match status" value="1"/>
</dbReference>
<dbReference type="STRING" id="742725.HMPREF9450_01553"/>
<evidence type="ECO:0000256" key="1">
    <source>
        <dbReference type="ARBA" id="ARBA00004561"/>
    </source>
</evidence>
<sequence length="431" mass="46590">MRRKFAFGWIAMSVLALASCSKTDPGKTPGVPDGTPTTARITLSQTGLQSKANDPNGTAEEGKVSNATLYVFANKTLASVVTFDANTETKTFATTTGPKQLFACVNMNAKLAGLNIAPGMELSVFKKKIQKVESLQEFKDNVTKANEFWMTNLENDAPVVTVEKAVDQDVTSGSKNNFTIKVGRVCAKVDLSLSGAVTQEGGKLEDISYTVCNNPKEMYLMPVYAGPNYEQPDLLTPNYDKEFATDVTPGKVTAADYFQTDAILLSASSHISYMAENSNKPVYMSKATYLEVKGTWTPNADQIQGGGTINKGTTFYRIALTDGQSHITSYKPGVYATQPSVGANEKVVTYTNGVCYYGIWIADNKITIPSLKYTVKRNTYFKVSIDDISGPGAGEPGDVTPDPSKPVEETVNMKATIDVQPWTVVEQHAGI</sequence>
<evidence type="ECO:0000313" key="8">
    <source>
        <dbReference type="EMBL" id="EHB91504.1"/>
    </source>
</evidence>
<keyword evidence="9" id="KW-1185">Reference proteome</keyword>
<dbReference type="InterPro" id="IPR047786">
    <property type="entry name" value="Mfa1_fim"/>
</dbReference>
<reference evidence="8 9" key="1">
    <citation type="submission" date="2011-08" db="EMBL/GenBank/DDBJ databases">
        <title>The Genome Sequence of Alistipes indistinctus YIT 12060.</title>
        <authorList>
            <consortium name="The Broad Institute Genome Sequencing Platform"/>
            <person name="Earl A."/>
            <person name="Ward D."/>
            <person name="Feldgarden M."/>
            <person name="Gevers D."/>
            <person name="Morotomi M."/>
            <person name="Young S.K."/>
            <person name="Zeng Q."/>
            <person name="Gargeya S."/>
            <person name="Fitzgerald M."/>
            <person name="Haas B."/>
            <person name="Abouelleil A."/>
            <person name="Alvarado L."/>
            <person name="Arachchi H.M."/>
            <person name="Berlin A."/>
            <person name="Brown A."/>
            <person name="Chapman S.B."/>
            <person name="Chen Z."/>
            <person name="Dunbar C."/>
            <person name="Freedman E."/>
            <person name="Gearin G."/>
            <person name="Gellesch M."/>
            <person name="Goldberg J."/>
            <person name="Griggs A."/>
            <person name="Gujja S."/>
            <person name="Heiman D."/>
            <person name="Howarth C."/>
            <person name="Larson L."/>
            <person name="Lui A."/>
            <person name="MacDonald P.J.P."/>
            <person name="Montmayeur A."/>
            <person name="Murphy C."/>
            <person name="Neiman D."/>
            <person name="Pearson M."/>
            <person name="Priest M."/>
            <person name="Roberts A."/>
            <person name="Saif S."/>
            <person name="Shea T."/>
            <person name="Shenoy N."/>
            <person name="Sisk P."/>
            <person name="Stolte C."/>
            <person name="Sykes S."/>
            <person name="Wortman J."/>
            <person name="Nusbaum C."/>
            <person name="Birren B."/>
        </authorList>
    </citation>
    <scope>NUCLEOTIDE SEQUENCE [LARGE SCALE GENOMIC DNA]</scope>
    <source>
        <strain evidence="8 9">YIT 12060</strain>
    </source>
</reference>
<name>G5HA88_9BACT</name>
<accession>G5HA88</accession>
<dbReference type="EMBL" id="ADLD01000013">
    <property type="protein sequence ID" value="EHB91504.1"/>
    <property type="molecule type" value="Genomic_DNA"/>
</dbReference>